<evidence type="ECO:0000313" key="3">
    <source>
        <dbReference type="Proteomes" id="UP000249390"/>
    </source>
</evidence>
<evidence type="ECO:0000313" key="2">
    <source>
        <dbReference type="EMBL" id="RAL37764.1"/>
    </source>
</evidence>
<dbReference type="PANTHER" id="PTHR33083:SF103">
    <property type="entry name" value="SENESCENCE REGULATOR"/>
    <property type="match status" value="1"/>
</dbReference>
<gene>
    <name evidence="2" type="ORF">DM860_000458</name>
</gene>
<dbReference type="AlphaFoldDB" id="A0A328CWZ1"/>
<reference evidence="2 3" key="1">
    <citation type="submission" date="2018-06" db="EMBL/GenBank/DDBJ databases">
        <title>The Genome of Cuscuta australis (Dodder) Provides Insight into the Evolution of Plant Parasitism.</title>
        <authorList>
            <person name="Liu H."/>
        </authorList>
    </citation>
    <scope>NUCLEOTIDE SEQUENCE [LARGE SCALE GENOMIC DNA]</scope>
    <source>
        <strain evidence="3">cv. Yunnan</strain>
        <tissue evidence="2">Vines</tissue>
    </source>
</reference>
<evidence type="ECO:0000256" key="1">
    <source>
        <dbReference type="ARBA" id="ARBA00034773"/>
    </source>
</evidence>
<keyword evidence="3" id="KW-1185">Reference proteome</keyword>
<protein>
    <recommendedName>
        <fullName evidence="4">Senescence regulator S40</fullName>
    </recommendedName>
</protein>
<proteinExistence type="inferred from homology"/>
<comment type="caution">
    <text evidence="2">The sequence shown here is derived from an EMBL/GenBank/DDBJ whole genome shotgun (WGS) entry which is preliminary data.</text>
</comment>
<dbReference type="GO" id="GO:0010150">
    <property type="term" value="P:leaf senescence"/>
    <property type="evidence" value="ECO:0007669"/>
    <property type="project" value="UniProtKB-ARBA"/>
</dbReference>
<evidence type="ECO:0008006" key="4">
    <source>
        <dbReference type="Google" id="ProtNLM"/>
    </source>
</evidence>
<dbReference type="PANTHER" id="PTHR33083">
    <property type="entry name" value="EXPRESSED PROTEIN"/>
    <property type="match status" value="1"/>
</dbReference>
<accession>A0A328CWZ1</accession>
<dbReference type="EMBL" id="NQVE01000215">
    <property type="protein sequence ID" value="RAL37764.1"/>
    <property type="molecule type" value="Genomic_DNA"/>
</dbReference>
<dbReference type="Pfam" id="PF04520">
    <property type="entry name" value="Senescence_reg"/>
    <property type="match status" value="1"/>
</dbReference>
<organism evidence="2 3">
    <name type="scientific">Cuscuta australis</name>
    <dbReference type="NCBI Taxonomy" id="267555"/>
    <lineage>
        <taxon>Eukaryota</taxon>
        <taxon>Viridiplantae</taxon>
        <taxon>Streptophyta</taxon>
        <taxon>Embryophyta</taxon>
        <taxon>Tracheophyta</taxon>
        <taxon>Spermatophyta</taxon>
        <taxon>Magnoliopsida</taxon>
        <taxon>eudicotyledons</taxon>
        <taxon>Gunneridae</taxon>
        <taxon>Pentapetalae</taxon>
        <taxon>asterids</taxon>
        <taxon>lamiids</taxon>
        <taxon>Solanales</taxon>
        <taxon>Convolvulaceae</taxon>
        <taxon>Cuscuteae</taxon>
        <taxon>Cuscuta</taxon>
        <taxon>Cuscuta subgen. Grammica</taxon>
        <taxon>Cuscuta sect. Cleistogrammica</taxon>
    </lineage>
</organism>
<sequence>MCKVPINVPPFNSITAVLEMSMIQRRNGLCSKGSSGWTSIRSEDLQEGDVWELFPEREKFTPKANKEYPTALRLIPTAAKMIPRSTKNPSSHDPKIIGHSAPVVIQDWSKIHSAGSNNAPCNPPFLGDAYDHHGQEKQGDAFVRRCRDGDDDEEEDYDGEEDVGPIVPPHEWIARKLARRQISSFSVCEGVGRTLKGRDLSRVRNAVLSKTGFLE</sequence>
<dbReference type="InterPro" id="IPR007608">
    <property type="entry name" value="Senescence_reg_S40"/>
</dbReference>
<name>A0A328CWZ1_9ASTE</name>
<dbReference type="Proteomes" id="UP000249390">
    <property type="component" value="Unassembled WGS sequence"/>
</dbReference>
<comment type="similarity">
    <text evidence="1">Belongs to the senescence regulator S40 family.</text>
</comment>